<evidence type="ECO:0000313" key="2">
    <source>
        <dbReference type="EMBL" id="KFF23831.1"/>
    </source>
</evidence>
<feature type="domain" description="GmrSD restriction endonucleases N-terminal" evidence="1">
    <location>
        <begin position="23"/>
        <end position="225"/>
    </location>
</feature>
<dbReference type="Pfam" id="PF03235">
    <property type="entry name" value="GmrSD_N"/>
    <property type="match status" value="1"/>
</dbReference>
<dbReference type="Proteomes" id="UP000028719">
    <property type="component" value="Unassembled WGS sequence"/>
</dbReference>
<dbReference type="InterPro" id="IPR004919">
    <property type="entry name" value="GmrSD_N"/>
</dbReference>
<name>A0ABR4UH20_9FLAO</name>
<reference evidence="2 3" key="1">
    <citation type="submission" date="2014-07" db="EMBL/GenBank/DDBJ databases">
        <title>Genome of Chryseobacterium vrystaatense LMG 22846.</title>
        <authorList>
            <person name="Pipes S.E."/>
            <person name="Stropko S.J."/>
            <person name="Newman J.D."/>
        </authorList>
    </citation>
    <scope>NUCLEOTIDE SEQUENCE [LARGE SCALE GENOMIC DNA]</scope>
    <source>
        <strain evidence="2 3">LMG 22846</strain>
    </source>
</reference>
<protein>
    <recommendedName>
        <fullName evidence="1">GmrSD restriction endonucleases N-terminal domain-containing protein</fullName>
    </recommendedName>
</protein>
<gene>
    <name evidence="2" type="ORF">IW16_23385</name>
</gene>
<dbReference type="EMBL" id="JPRI01000011">
    <property type="protein sequence ID" value="KFF23831.1"/>
    <property type="molecule type" value="Genomic_DNA"/>
</dbReference>
<evidence type="ECO:0000259" key="1">
    <source>
        <dbReference type="Pfam" id="PF03235"/>
    </source>
</evidence>
<dbReference type="PANTHER" id="PTHR35149:SF2">
    <property type="entry name" value="DUF262 DOMAIN-CONTAINING PROTEIN"/>
    <property type="match status" value="1"/>
</dbReference>
<sequence length="587" mass="69428">MEKEFSKNKLENIDLLSINELGKIDNELTFYVADYQRGYRWESIQVIQLLKDVNENLKAKTYCLQPVMLTKKEDANHSFEVIDGQQRLTTLFIILKVLNKRGNKFQLPFTIDYATRKSCIGFLKDIEAHPFVTQKEDIEVSWDAVPDQDKNVDNYHLFSSYHTIFQWLEQAKINESDFLEKMVNDVKLIWHPVMVSESSNAKKLFRNINSGKIRLTSSDLIKALFVLHFQNLNLPLAKRNQLKTEFANQWNEIEKQLNQDSFWFFINNGENENYATRIALLFDIITNNTDSSNKYASYIKYAEGSEPLDWNKILDIFRKIHEWYTDEKYYHRIGFLVNSKKMSFSAIEDLYETHKTKPKSVFYNELEKTIENFKKSFDLSSINYKDQRFICKNVLLLYNILIFEKDFPKQKFPFDMYVNEEWSLEHIHPQNPQDFTNIDDVLFWLEDTKNTLQQKNKLLDEKLPVLEKIDAFITAAKDVNTIYNKEKKDKIREIKDLLEIEVTTHKINNLALLDKTTNSKLGNGLFKNKREIILKIDGKDEGNYVPYATVNCFLKRYTSKINLQNEFWSEADAESYLENIKTIMYGK</sequence>
<dbReference type="RefSeq" id="WP_034749950.1">
    <property type="nucleotide sequence ID" value="NZ_JPRI01000011.1"/>
</dbReference>
<comment type="caution">
    <text evidence="2">The sequence shown here is derived from an EMBL/GenBank/DDBJ whole genome shotgun (WGS) entry which is preliminary data.</text>
</comment>
<evidence type="ECO:0000313" key="3">
    <source>
        <dbReference type="Proteomes" id="UP000028719"/>
    </source>
</evidence>
<accession>A0ABR4UH20</accession>
<proteinExistence type="predicted"/>
<organism evidence="2 3">
    <name type="scientific">Chryseobacterium vrystaatense</name>
    <dbReference type="NCBI Taxonomy" id="307480"/>
    <lineage>
        <taxon>Bacteria</taxon>
        <taxon>Pseudomonadati</taxon>
        <taxon>Bacteroidota</taxon>
        <taxon>Flavobacteriia</taxon>
        <taxon>Flavobacteriales</taxon>
        <taxon>Weeksellaceae</taxon>
        <taxon>Chryseobacterium group</taxon>
        <taxon>Chryseobacterium</taxon>
    </lineage>
</organism>
<dbReference type="PANTHER" id="PTHR35149">
    <property type="entry name" value="SLL5132 PROTEIN"/>
    <property type="match status" value="1"/>
</dbReference>
<keyword evidence="3" id="KW-1185">Reference proteome</keyword>